<dbReference type="InterPro" id="IPR027417">
    <property type="entry name" value="P-loop_NTPase"/>
</dbReference>
<dbReference type="SUPFAM" id="SSF53795">
    <property type="entry name" value="PEP carboxykinase-like"/>
    <property type="match status" value="1"/>
</dbReference>
<dbReference type="EMBL" id="CP003984">
    <property type="protein sequence ID" value="AII86086.1"/>
    <property type="molecule type" value="Genomic_DNA"/>
</dbReference>
<gene>
    <name evidence="2" type="ORF">RCA23_c05260</name>
</gene>
<evidence type="ECO:0000259" key="1">
    <source>
        <dbReference type="Pfam" id="PF07475"/>
    </source>
</evidence>
<dbReference type="InterPro" id="IPR011104">
    <property type="entry name" value="Hpr_kin/Pase_C"/>
</dbReference>
<keyword evidence="3" id="KW-1185">Reference proteome</keyword>
<dbReference type="GO" id="GO:0005524">
    <property type="term" value="F:ATP binding"/>
    <property type="evidence" value="ECO:0007669"/>
    <property type="project" value="InterPro"/>
</dbReference>
<dbReference type="CDD" id="cd01918">
    <property type="entry name" value="HprK_C"/>
    <property type="match status" value="1"/>
</dbReference>
<dbReference type="GO" id="GO:0000155">
    <property type="term" value="F:phosphorelay sensor kinase activity"/>
    <property type="evidence" value="ECO:0007669"/>
    <property type="project" value="InterPro"/>
</dbReference>
<name>A0AAN0RH88_9RHOB</name>
<sequence>MSFEAWRNYSNDDEALLLHGSAVSVGGSGLLILGPSGAGKSSLAIEMLALGAQLVSDDRVWLRASQNGLLLQAPDAIAGRIEARGLGLISCAHRSEASLKFCIDLSQYSDRRLPFVQEVTRLGHTVSVIPGGPDVPRAAALLLLLQNGFAAYD</sequence>
<dbReference type="Gene3D" id="3.40.50.300">
    <property type="entry name" value="P-loop containing nucleotide triphosphate hydrolases"/>
    <property type="match status" value="1"/>
</dbReference>
<evidence type="ECO:0000313" key="3">
    <source>
        <dbReference type="Proteomes" id="UP000028680"/>
    </source>
</evidence>
<dbReference type="KEGG" id="ptp:RCA23_c05260"/>
<dbReference type="Pfam" id="PF07475">
    <property type="entry name" value="Hpr_kinase_C"/>
    <property type="match status" value="1"/>
</dbReference>
<dbReference type="RefSeq" id="WP_052376990.1">
    <property type="nucleotide sequence ID" value="NZ_CP003984.1"/>
</dbReference>
<reference evidence="2 3" key="1">
    <citation type="journal article" date="2014" name="ISME J.">
        <title>Adaptation of an abundant Roseobacter RCA organism to pelagic systems revealed by genomic and transcriptomic analyses.</title>
        <authorList>
            <person name="Voget S."/>
            <person name="Wemheuer B."/>
            <person name="Brinkhoff T."/>
            <person name="Vollmers J."/>
            <person name="Dietrich S."/>
            <person name="Giebel H.A."/>
            <person name="Beardsley C."/>
            <person name="Sardemann C."/>
            <person name="Bakenhus I."/>
            <person name="Billerbeck S."/>
            <person name="Daniel R."/>
            <person name="Simon M."/>
        </authorList>
    </citation>
    <scope>NUCLEOTIDE SEQUENCE [LARGE SCALE GENOMIC DNA]</scope>
    <source>
        <strain evidence="2 3">RCA23</strain>
    </source>
</reference>
<dbReference type="Proteomes" id="UP000028680">
    <property type="component" value="Chromosome"/>
</dbReference>
<accession>A0AAN0RH88</accession>
<organism evidence="2 3">
    <name type="scientific">Planktomarina temperata RCA23</name>
    <dbReference type="NCBI Taxonomy" id="666509"/>
    <lineage>
        <taxon>Bacteria</taxon>
        <taxon>Pseudomonadati</taxon>
        <taxon>Pseudomonadota</taxon>
        <taxon>Alphaproteobacteria</taxon>
        <taxon>Rhodobacterales</taxon>
        <taxon>Paracoccaceae</taxon>
        <taxon>Planktomarina</taxon>
    </lineage>
</organism>
<feature type="domain" description="HPr kinase/phosphorylase C-terminal" evidence="1">
    <location>
        <begin position="17"/>
        <end position="105"/>
    </location>
</feature>
<protein>
    <recommendedName>
        <fullName evidence="1">HPr kinase/phosphorylase C-terminal domain-containing protein</fullName>
    </recommendedName>
</protein>
<evidence type="ECO:0000313" key="2">
    <source>
        <dbReference type="EMBL" id="AII86086.1"/>
    </source>
</evidence>
<dbReference type="AlphaFoldDB" id="A0AAN0RH88"/>
<proteinExistence type="predicted"/>
<dbReference type="GO" id="GO:0006109">
    <property type="term" value="P:regulation of carbohydrate metabolic process"/>
    <property type="evidence" value="ECO:0007669"/>
    <property type="project" value="InterPro"/>
</dbReference>